<dbReference type="GO" id="GO:0006355">
    <property type="term" value="P:regulation of DNA-templated transcription"/>
    <property type="evidence" value="ECO:0007669"/>
    <property type="project" value="InterPro"/>
</dbReference>
<evidence type="ECO:0000256" key="3">
    <source>
        <dbReference type="PROSITE-ProRule" id="PRU00169"/>
    </source>
</evidence>
<proteinExistence type="predicted"/>
<dbReference type="InterPro" id="IPR058245">
    <property type="entry name" value="NreC/VraR/RcsB-like_REC"/>
</dbReference>
<dbReference type="Pfam" id="PF00072">
    <property type="entry name" value="Response_reg"/>
    <property type="match status" value="1"/>
</dbReference>
<dbReference type="RefSeq" id="WP_285759005.1">
    <property type="nucleotide sequence ID" value="NZ_BSQG01000003.1"/>
</dbReference>
<dbReference type="PRINTS" id="PR00038">
    <property type="entry name" value="HTHLUXR"/>
</dbReference>
<feature type="modified residue" description="4-aspartylphosphate" evidence="3">
    <location>
        <position position="56"/>
    </location>
</feature>
<reference evidence="6" key="1">
    <citation type="submission" date="2023-02" db="EMBL/GenBank/DDBJ databases">
        <title>Nocardiopsis ansamitocini NBRC 112285.</title>
        <authorList>
            <person name="Ichikawa N."/>
            <person name="Sato H."/>
            <person name="Tonouchi N."/>
        </authorList>
    </citation>
    <scope>NUCLEOTIDE SEQUENCE</scope>
    <source>
        <strain evidence="6">NBRC 112285</strain>
    </source>
</reference>
<dbReference type="InterPro" id="IPR000792">
    <property type="entry name" value="Tscrpt_reg_LuxR_C"/>
</dbReference>
<dbReference type="EMBL" id="BSQG01000003">
    <property type="protein sequence ID" value="GLU47762.1"/>
    <property type="molecule type" value="Genomic_DNA"/>
</dbReference>
<protein>
    <submittedName>
        <fullName evidence="6">DNA-binding response regulator</fullName>
    </submittedName>
</protein>
<evidence type="ECO:0000259" key="4">
    <source>
        <dbReference type="PROSITE" id="PS50043"/>
    </source>
</evidence>
<organism evidence="6 7">
    <name type="scientific">Nocardiopsis ansamitocini</name>
    <dbReference type="NCBI Taxonomy" id="1670832"/>
    <lineage>
        <taxon>Bacteria</taxon>
        <taxon>Bacillati</taxon>
        <taxon>Actinomycetota</taxon>
        <taxon>Actinomycetes</taxon>
        <taxon>Streptosporangiales</taxon>
        <taxon>Nocardiopsidaceae</taxon>
        <taxon>Nocardiopsis</taxon>
    </lineage>
</organism>
<feature type="domain" description="HTH luxR-type" evidence="4">
    <location>
        <begin position="148"/>
        <end position="213"/>
    </location>
</feature>
<keyword evidence="7" id="KW-1185">Reference proteome</keyword>
<keyword evidence="1 3" id="KW-0597">Phosphoprotein</keyword>
<evidence type="ECO:0000256" key="2">
    <source>
        <dbReference type="ARBA" id="ARBA00023125"/>
    </source>
</evidence>
<keyword evidence="2 6" id="KW-0238">DNA-binding</keyword>
<dbReference type="InterPro" id="IPR039420">
    <property type="entry name" value="WalR-like"/>
</dbReference>
<dbReference type="CDD" id="cd17535">
    <property type="entry name" value="REC_NarL-like"/>
    <property type="match status" value="1"/>
</dbReference>
<dbReference type="SUPFAM" id="SSF52172">
    <property type="entry name" value="CheY-like"/>
    <property type="match status" value="1"/>
</dbReference>
<dbReference type="SMART" id="SM00448">
    <property type="entry name" value="REC"/>
    <property type="match status" value="1"/>
</dbReference>
<dbReference type="PANTHER" id="PTHR43214">
    <property type="entry name" value="TWO-COMPONENT RESPONSE REGULATOR"/>
    <property type="match status" value="1"/>
</dbReference>
<dbReference type="Pfam" id="PF00196">
    <property type="entry name" value="GerE"/>
    <property type="match status" value="1"/>
</dbReference>
<name>A0A9W6UIJ6_9ACTN</name>
<dbReference type="CDD" id="cd06170">
    <property type="entry name" value="LuxR_C_like"/>
    <property type="match status" value="1"/>
</dbReference>
<sequence>MPPITVLAVDDNIVVRAGLISLLEASDSIRVVGEAGDGVEAVEQAHRLRPDVVLLDVRMPVRDGVSSVEELAAITKVVMLTHTEDARTIETALRRGACGYLVHGHFTLDELTRALHEVVHRDGSPLSPVAATALLTFMRSAPTSQGAVGATDLGLTEREAEVLGAAARGLSNAAIAKDLFLSEKTVKNHINRIFRKLDVSTRSAAIARWNGHGTPLSSA</sequence>
<dbReference type="InterPro" id="IPR011006">
    <property type="entry name" value="CheY-like_superfamily"/>
</dbReference>
<comment type="caution">
    <text evidence="6">The sequence shown here is derived from an EMBL/GenBank/DDBJ whole genome shotgun (WGS) entry which is preliminary data.</text>
</comment>
<dbReference type="PROSITE" id="PS00622">
    <property type="entry name" value="HTH_LUXR_1"/>
    <property type="match status" value="1"/>
</dbReference>
<dbReference type="GO" id="GO:0000160">
    <property type="term" value="P:phosphorelay signal transduction system"/>
    <property type="evidence" value="ECO:0007669"/>
    <property type="project" value="InterPro"/>
</dbReference>
<dbReference type="PANTHER" id="PTHR43214:SF43">
    <property type="entry name" value="TWO-COMPONENT RESPONSE REGULATOR"/>
    <property type="match status" value="1"/>
</dbReference>
<dbReference type="AlphaFoldDB" id="A0A9W6UIJ6"/>
<evidence type="ECO:0000313" key="6">
    <source>
        <dbReference type="EMBL" id="GLU47762.1"/>
    </source>
</evidence>
<dbReference type="Gene3D" id="3.40.50.2300">
    <property type="match status" value="1"/>
</dbReference>
<evidence type="ECO:0000313" key="7">
    <source>
        <dbReference type="Proteomes" id="UP001165092"/>
    </source>
</evidence>
<dbReference type="PROSITE" id="PS50043">
    <property type="entry name" value="HTH_LUXR_2"/>
    <property type="match status" value="1"/>
</dbReference>
<feature type="domain" description="Response regulatory" evidence="5">
    <location>
        <begin position="5"/>
        <end position="118"/>
    </location>
</feature>
<dbReference type="Proteomes" id="UP001165092">
    <property type="component" value="Unassembled WGS sequence"/>
</dbReference>
<dbReference type="GO" id="GO:0003677">
    <property type="term" value="F:DNA binding"/>
    <property type="evidence" value="ECO:0007669"/>
    <property type="project" value="UniProtKB-KW"/>
</dbReference>
<accession>A0A9W6UIJ6</accession>
<evidence type="ECO:0000259" key="5">
    <source>
        <dbReference type="PROSITE" id="PS50110"/>
    </source>
</evidence>
<dbReference type="InterPro" id="IPR016032">
    <property type="entry name" value="Sig_transdc_resp-reg_C-effctor"/>
</dbReference>
<gene>
    <name evidence="6" type="ORF">Nans01_21130</name>
</gene>
<dbReference type="InterPro" id="IPR001789">
    <property type="entry name" value="Sig_transdc_resp-reg_receiver"/>
</dbReference>
<dbReference type="SMART" id="SM00421">
    <property type="entry name" value="HTH_LUXR"/>
    <property type="match status" value="1"/>
</dbReference>
<evidence type="ECO:0000256" key="1">
    <source>
        <dbReference type="ARBA" id="ARBA00022553"/>
    </source>
</evidence>
<dbReference type="SUPFAM" id="SSF46894">
    <property type="entry name" value="C-terminal effector domain of the bipartite response regulators"/>
    <property type="match status" value="1"/>
</dbReference>
<dbReference type="PROSITE" id="PS50110">
    <property type="entry name" value="RESPONSE_REGULATORY"/>
    <property type="match status" value="1"/>
</dbReference>